<evidence type="ECO:0000313" key="1">
    <source>
        <dbReference type="EMBL" id="MPC38673.1"/>
    </source>
</evidence>
<proteinExistence type="predicted"/>
<organism evidence="1 2">
    <name type="scientific">Portunus trituberculatus</name>
    <name type="common">Swimming crab</name>
    <name type="synonym">Neptunus trituberculatus</name>
    <dbReference type="NCBI Taxonomy" id="210409"/>
    <lineage>
        <taxon>Eukaryota</taxon>
        <taxon>Metazoa</taxon>
        <taxon>Ecdysozoa</taxon>
        <taxon>Arthropoda</taxon>
        <taxon>Crustacea</taxon>
        <taxon>Multicrustacea</taxon>
        <taxon>Malacostraca</taxon>
        <taxon>Eumalacostraca</taxon>
        <taxon>Eucarida</taxon>
        <taxon>Decapoda</taxon>
        <taxon>Pleocyemata</taxon>
        <taxon>Brachyura</taxon>
        <taxon>Eubrachyura</taxon>
        <taxon>Portunoidea</taxon>
        <taxon>Portunidae</taxon>
        <taxon>Portuninae</taxon>
        <taxon>Portunus</taxon>
    </lineage>
</organism>
<name>A0A5B7F0P5_PORTR</name>
<dbReference type="EMBL" id="VSRR010004135">
    <property type="protein sequence ID" value="MPC38673.1"/>
    <property type="molecule type" value="Genomic_DNA"/>
</dbReference>
<comment type="caution">
    <text evidence="1">The sequence shown here is derived from an EMBL/GenBank/DDBJ whole genome shotgun (WGS) entry which is preliminary data.</text>
</comment>
<evidence type="ECO:0000313" key="2">
    <source>
        <dbReference type="Proteomes" id="UP000324222"/>
    </source>
</evidence>
<reference evidence="1 2" key="1">
    <citation type="submission" date="2019-05" db="EMBL/GenBank/DDBJ databases">
        <title>Another draft genome of Portunus trituberculatus and its Hox gene families provides insights of decapod evolution.</title>
        <authorList>
            <person name="Jeong J.-H."/>
            <person name="Song I."/>
            <person name="Kim S."/>
            <person name="Choi T."/>
            <person name="Kim D."/>
            <person name="Ryu S."/>
            <person name="Kim W."/>
        </authorList>
    </citation>
    <scope>NUCLEOTIDE SEQUENCE [LARGE SCALE GENOMIC DNA]</scope>
    <source>
        <tissue evidence="1">Muscle</tissue>
    </source>
</reference>
<gene>
    <name evidence="1" type="ORF">E2C01_032184</name>
</gene>
<dbReference type="Proteomes" id="UP000324222">
    <property type="component" value="Unassembled WGS sequence"/>
</dbReference>
<protein>
    <submittedName>
        <fullName evidence="1">Uncharacterized protein</fullName>
    </submittedName>
</protein>
<keyword evidence="2" id="KW-1185">Reference proteome</keyword>
<accession>A0A5B7F0P5</accession>
<dbReference type="AlphaFoldDB" id="A0A5B7F0P5"/>
<sequence>MTALDTWAPTRHLMTGVSIYLRGKVTVEEATRGKGRGSVRILMVKGMSVTPKSVRLSVVTETSV</sequence>